<keyword evidence="2" id="KW-0812">Transmembrane</keyword>
<feature type="chain" id="PRO_5043994232" evidence="3">
    <location>
        <begin position="32"/>
        <end position="344"/>
    </location>
</feature>
<keyword evidence="2" id="KW-0472">Membrane</keyword>
<organism evidence="5 6">
    <name type="scientific">Cryobacterium luteum</name>
    <dbReference type="NCBI Taxonomy" id="1424661"/>
    <lineage>
        <taxon>Bacteria</taxon>
        <taxon>Bacillati</taxon>
        <taxon>Actinomycetota</taxon>
        <taxon>Actinomycetes</taxon>
        <taxon>Micrococcales</taxon>
        <taxon>Microbacteriaceae</taxon>
        <taxon>Cryobacterium</taxon>
    </lineage>
</organism>
<keyword evidence="3" id="KW-0732">Signal</keyword>
<keyword evidence="2" id="KW-1133">Transmembrane helix</keyword>
<evidence type="ECO:0000259" key="4">
    <source>
        <dbReference type="Pfam" id="PF24346"/>
    </source>
</evidence>
<feature type="signal peptide" evidence="3">
    <location>
        <begin position="1"/>
        <end position="31"/>
    </location>
</feature>
<gene>
    <name evidence="5" type="ORF">E3O10_07615</name>
</gene>
<feature type="domain" description="DUF7507" evidence="4">
    <location>
        <begin position="191"/>
        <end position="249"/>
    </location>
</feature>
<evidence type="ECO:0000256" key="3">
    <source>
        <dbReference type="SAM" id="SignalP"/>
    </source>
</evidence>
<comment type="caution">
    <text evidence="5">The sequence shown here is derived from an EMBL/GenBank/DDBJ whole genome shotgun (WGS) entry which is preliminary data.</text>
</comment>
<evidence type="ECO:0000256" key="1">
    <source>
        <dbReference type="SAM" id="MobiDB-lite"/>
    </source>
</evidence>
<feature type="region of interest" description="Disordered" evidence="1">
    <location>
        <begin position="325"/>
        <end position="344"/>
    </location>
</feature>
<sequence>MHAHLRRRLGAVSILIAVGLGIFGAAAPALAVDNGTVGIKPANESDFFHISLAPGAAIENVAIVSNYTDAPVTLLTYPVDAENSAQGTFAFGPETADLSGVGSWVTLEAGQVIVPAQSNVKVAFRLSVPQATPPGDYAGGLIIQSPPVEGTTSTIGTTAVRLDVIQRQGVRIYVNVAGKTVKALTHGALAWEQAGDAVTFTLPVHNTGNTILHPTAVLDLAGWPTAKAHLDFEAPESLLPGASLTLHARLVQAPLVHVGNADATIRSEAGNAYTGTTLIYAPWVPFGIGVLALLVVFFGAWRAARFVRRARRALAQLDRTASNFEHTGSSEATRSRHRRSKSPA</sequence>
<dbReference type="Proteomes" id="UP000297654">
    <property type="component" value="Unassembled WGS sequence"/>
</dbReference>
<dbReference type="OrthoDB" id="4336304at2"/>
<dbReference type="STRING" id="1424661.SAMN05216281_11934"/>
<dbReference type="EMBL" id="SOFF01000028">
    <property type="protein sequence ID" value="TFB89977.1"/>
    <property type="molecule type" value="Genomic_DNA"/>
</dbReference>
<dbReference type="RefSeq" id="WP_092112000.1">
    <property type="nucleotide sequence ID" value="NZ_FOCN01000019.1"/>
</dbReference>
<feature type="compositionally biased region" description="Basic residues" evidence="1">
    <location>
        <begin position="335"/>
        <end position="344"/>
    </location>
</feature>
<evidence type="ECO:0000313" key="6">
    <source>
        <dbReference type="Proteomes" id="UP000297654"/>
    </source>
</evidence>
<evidence type="ECO:0000313" key="5">
    <source>
        <dbReference type="EMBL" id="TFB89977.1"/>
    </source>
</evidence>
<evidence type="ECO:0000256" key="2">
    <source>
        <dbReference type="SAM" id="Phobius"/>
    </source>
</evidence>
<feature type="transmembrane region" description="Helical" evidence="2">
    <location>
        <begin position="283"/>
        <end position="304"/>
    </location>
</feature>
<name>A0A1H8KGT0_9MICO</name>
<dbReference type="Pfam" id="PF24346">
    <property type="entry name" value="DUF7507"/>
    <property type="match status" value="1"/>
</dbReference>
<keyword evidence="6" id="KW-1185">Reference proteome</keyword>
<protein>
    <submittedName>
        <fullName evidence="5">DUF916 domain-containing protein</fullName>
    </submittedName>
</protein>
<dbReference type="AlphaFoldDB" id="A0A1H8KGT0"/>
<accession>A0A1H8KGT0</accession>
<dbReference type="InterPro" id="IPR055354">
    <property type="entry name" value="DUF7507"/>
</dbReference>
<reference evidence="5 6" key="1">
    <citation type="submission" date="2019-03" db="EMBL/GenBank/DDBJ databases">
        <title>Genomics of glacier-inhabiting Cryobacterium strains.</title>
        <authorList>
            <person name="Liu Q."/>
            <person name="Xin Y.-H."/>
        </authorList>
    </citation>
    <scope>NUCLEOTIDE SEQUENCE [LARGE SCALE GENOMIC DNA]</scope>
    <source>
        <strain evidence="5 6">Hh15</strain>
    </source>
</reference>
<proteinExistence type="predicted"/>